<feature type="region of interest" description="Disordered" evidence="2">
    <location>
        <begin position="48"/>
        <end position="134"/>
    </location>
</feature>
<keyword evidence="4" id="KW-1185">Reference proteome</keyword>
<feature type="compositionally biased region" description="Low complexity" evidence="2">
    <location>
        <begin position="867"/>
        <end position="885"/>
    </location>
</feature>
<organism evidence="3 4">
    <name type="scientific">Tanacetum coccineum</name>
    <dbReference type="NCBI Taxonomy" id="301880"/>
    <lineage>
        <taxon>Eukaryota</taxon>
        <taxon>Viridiplantae</taxon>
        <taxon>Streptophyta</taxon>
        <taxon>Embryophyta</taxon>
        <taxon>Tracheophyta</taxon>
        <taxon>Spermatophyta</taxon>
        <taxon>Magnoliopsida</taxon>
        <taxon>eudicotyledons</taxon>
        <taxon>Gunneridae</taxon>
        <taxon>Pentapetalae</taxon>
        <taxon>asterids</taxon>
        <taxon>campanulids</taxon>
        <taxon>Asterales</taxon>
        <taxon>Asteraceae</taxon>
        <taxon>Asteroideae</taxon>
        <taxon>Anthemideae</taxon>
        <taxon>Anthemidinae</taxon>
        <taxon>Tanacetum</taxon>
    </lineage>
</organism>
<name>A0ABQ5ICG6_9ASTR</name>
<feature type="compositionally biased region" description="Polar residues" evidence="2">
    <location>
        <begin position="108"/>
        <end position="126"/>
    </location>
</feature>
<evidence type="ECO:0000256" key="1">
    <source>
        <dbReference type="SAM" id="Coils"/>
    </source>
</evidence>
<evidence type="ECO:0000313" key="4">
    <source>
        <dbReference type="Proteomes" id="UP001151760"/>
    </source>
</evidence>
<evidence type="ECO:0000313" key="3">
    <source>
        <dbReference type="EMBL" id="GJT97394.1"/>
    </source>
</evidence>
<feature type="compositionally biased region" description="Basic and acidic residues" evidence="2">
    <location>
        <begin position="845"/>
        <end position="866"/>
    </location>
</feature>
<feature type="compositionally biased region" description="Low complexity" evidence="2">
    <location>
        <begin position="512"/>
        <end position="521"/>
    </location>
</feature>
<dbReference type="EMBL" id="BQNB010020575">
    <property type="protein sequence ID" value="GJT97394.1"/>
    <property type="molecule type" value="Genomic_DNA"/>
</dbReference>
<protein>
    <submittedName>
        <fullName evidence="3">Uncharacterized protein</fullName>
    </submittedName>
</protein>
<reference evidence="3" key="2">
    <citation type="submission" date="2022-01" db="EMBL/GenBank/DDBJ databases">
        <authorList>
            <person name="Yamashiro T."/>
            <person name="Shiraishi A."/>
            <person name="Satake H."/>
            <person name="Nakayama K."/>
        </authorList>
    </citation>
    <scope>NUCLEOTIDE SEQUENCE</scope>
</reference>
<feature type="compositionally biased region" description="Basic and acidic residues" evidence="2">
    <location>
        <begin position="68"/>
        <end position="80"/>
    </location>
</feature>
<dbReference type="Proteomes" id="UP001151760">
    <property type="component" value="Unassembled WGS sequence"/>
</dbReference>
<keyword evidence="1" id="KW-0175">Coiled coil</keyword>
<proteinExistence type="predicted"/>
<feature type="region of interest" description="Disordered" evidence="2">
    <location>
        <begin position="811"/>
        <end position="885"/>
    </location>
</feature>
<feature type="compositionally biased region" description="Polar residues" evidence="2">
    <location>
        <begin position="51"/>
        <end position="67"/>
    </location>
</feature>
<feature type="coiled-coil region" evidence="1">
    <location>
        <begin position="736"/>
        <end position="767"/>
    </location>
</feature>
<evidence type="ECO:0000256" key="2">
    <source>
        <dbReference type="SAM" id="MobiDB-lite"/>
    </source>
</evidence>
<accession>A0ABQ5ICG6</accession>
<feature type="region of interest" description="Disordered" evidence="2">
    <location>
        <begin position="512"/>
        <end position="550"/>
    </location>
</feature>
<feature type="compositionally biased region" description="Basic and acidic residues" evidence="2">
    <location>
        <begin position="811"/>
        <end position="834"/>
    </location>
</feature>
<sequence length="936" mass="106291">MNFFSESLTARIKEQVKDQLPQILPKEVSNFAPPVIEALIKESHDEVTLEKVSSQPHSTYEAASTLTEIDRKDKDKDKDPSTGSYRVLKKRKLSKDAEPTTGPKNKDSTFGSSKGTSHQTKSSGSLYQLEEPGVRRLQTQDMLQDHDRESRRNFQTIDVARSYYHQPNIKTKAAQYDLPGIEDKVPNIWSHVEVAYDRYVLWVTHVKINDIEDMLLLVVQNWLTNLSGDDAADFAIALRMFTRSLINVTKPDTTRPDLRKRHPYTPYKDPQGFIYVDEFKRNRHCQEYRHGVLAEEKIEHIGKEKSSFHDQGHQQAAKGKEDDEEFGEIYWRDFTELTSDCCKEQYDFVILCSYLKGVWHRYSNPMIQPEPEGSTQGYPLVSVEVLRFDTSAGNPVKEILLKLNLPDHRIFKDGGIGVNAGDSKLMLLGITYYCWFYGILSKQKAVNEEVQLQDLVDKKKVIINEFTVRRDLQLKDVEGIECLPTATIFEELTRMGKKWVKVQLIPLIPTITQPSTSQPQKKQPRRKQRKDTEVSQPSGPTEPMADETENKVLDLETTKTIQALEIDSLKRRVKKLEKKQRSRTYKLRRLYKVGLSAKVVFSDDEASLGDQKDASKQGRKILDIDADEDITLDSTHVDIDPDMFGVHDLHGDEVVVEIEEPVVNAATTTTTTATTTVADEVEMTLAQTLIEIKSAKPKAKGIVKGQGSKDKGKENMIESEKPLKKKDQIMYDQEVALNLQAQLQAELEEEERISRQKEEEANIALIESWDNTQAMMDVDYQMAQQLQAEEQDQVNTFVDYKTELVEGSEKIAEDSTKRVGTKLEQEVAKKQKIDDDQEEVGNPTKGKDSEVPSTEELRINQEKDDNINSTNNINTASDGNGTNNVNVVSSTVNAAGLEVNAVDPKTCIELPNDPNMPELEDIVYSDDDEDVVQRLT</sequence>
<gene>
    <name evidence="3" type="ORF">Tco_1092912</name>
</gene>
<reference evidence="3" key="1">
    <citation type="journal article" date="2022" name="Int. J. Mol. Sci.">
        <title>Draft Genome of Tanacetum Coccineum: Genomic Comparison of Closely Related Tanacetum-Family Plants.</title>
        <authorList>
            <person name="Yamashiro T."/>
            <person name="Shiraishi A."/>
            <person name="Nakayama K."/>
            <person name="Satake H."/>
        </authorList>
    </citation>
    <scope>NUCLEOTIDE SEQUENCE</scope>
</reference>
<comment type="caution">
    <text evidence="3">The sequence shown here is derived from an EMBL/GenBank/DDBJ whole genome shotgun (WGS) entry which is preliminary data.</text>
</comment>